<comment type="caution">
    <text evidence="2">The sequence shown here is derived from an EMBL/GenBank/DDBJ whole genome shotgun (WGS) entry which is preliminary data.</text>
</comment>
<dbReference type="CDD" id="cd02440">
    <property type="entry name" value="AdoMet_MTases"/>
    <property type="match status" value="1"/>
</dbReference>
<sequence length="346" mass="38410">MATPVTRLAYTLNHGLRVAWYTSALLLARRNEAKPTDAGAATQAARGSTTSREVLLADMARLFTRDVKNADAGIYRLAHDWFGPLDEEVRRMRLFLNDVPAVARRRAQKSANEPLATYRGKRPAYYLQNFHYQSDGWMSEESAARYDMQVEVLFGGTAAAMRRQTIAPIARHLKGRDQRSLRLLDVGAGTARWLKDLRPAFPALPVTIADMSETYLSRALAERGNEGRLTALLAKAEALPLADSSQDIVTAIYLFHELPPKIRRAAAAEIARVLKPGGLFVMNDSLQRGDHPPYDGMLERFPQAVHEPYYAGYLGEDLNALFGAHGLSPVSRERAFLSTVAAFRKG</sequence>
<evidence type="ECO:0000259" key="1">
    <source>
        <dbReference type="Pfam" id="PF13649"/>
    </source>
</evidence>
<accession>A0A1W9HQY6</accession>
<evidence type="ECO:0000313" key="3">
    <source>
        <dbReference type="Proteomes" id="UP000192872"/>
    </source>
</evidence>
<gene>
    <name evidence="2" type="ORF">A4S15_02800</name>
</gene>
<dbReference type="STRING" id="1827387.A4S15_02800"/>
<dbReference type="PANTHER" id="PTHR43591">
    <property type="entry name" value="METHYLTRANSFERASE"/>
    <property type="match status" value="1"/>
</dbReference>
<feature type="domain" description="Methyltransferase" evidence="1">
    <location>
        <begin position="184"/>
        <end position="278"/>
    </location>
</feature>
<dbReference type="Pfam" id="PF13649">
    <property type="entry name" value="Methyltransf_25"/>
    <property type="match status" value="1"/>
</dbReference>
<dbReference type="SUPFAM" id="SSF53335">
    <property type="entry name" value="S-adenosyl-L-methionine-dependent methyltransferases"/>
    <property type="match status" value="1"/>
</dbReference>
<dbReference type="AlphaFoldDB" id="A0A1W9HQY6"/>
<organism evidence="2 3">
    <name type="scientific">Candidatus Raskinella chloraquaticus</name>
    <dbReference type="NCBI Taxonomy" id="1951219"/>
    <lineage>
        <taxon>Bacteria</taxon>
        <taxon>Pseudomonadati</taxon>
        <taxon>Pseudomonadota</taxon>
        <taxon>Alphaproteobacteria</taxon>
        <taxon>Hyphomicrobiales</taxon>
        <taxon>Phreatobacteraceae</taxon>
        <taxon>Candidatus Raskinella</taxon>
    </lineage>
</organism>
<dbReference type="Proteomes" id="UP000192872">
    <property type="component" value="Unassembled WGS sequence"/>
</dbReference>
<name>A0A1W9HQY6_9HYPH</name>
<dbReference type="EMBL" id="LWDL01000031">
    <property type="protein sequence ID" value="OQW49664.1"/>
    <property type="molecule type" value="Genomic_DNA"/>
</dbReference>
<protein>
    <recommendedName>
        <fullName evidence="1">Methyltransferase domain-containing protein</fullName>
    </recommendedName>
</protein>
<dbReference type="Gene3D" id="3.40.50.150">
    <property type="entry name" value="Vaccinia Virus protein VP39"/>
    <property type="match status" value="1"/>
</dbReference>
<dbReference type="InterPro" id="IPR041698">
    <property type="entry name" value="Methyltransf_25"/>
</dbReference>
<dbReference type="PANTHER" id="PTHR43591:SF110">
    <property type="entry name" value="RHODANESE DOMAIN-CONTAINING PROTEIN"/>
    <property type="match status" value="1"/>
</dbReference>
<proteinExistence type="predicted"/>
<dbReference type="RefSeq" id="WP_376799877.1">
    <property type="nucleotide sequence ID" value="NZ_DBNB01000008.1"/>
</dbReference>
<evidence type="ECO:0000313" key="2">
    <source>
        <dbReference type="EMBL" id="OQW49664.1"/>
    </source>
</evidence>
<dbReference type="InterPro" id="IPR029063">
    <property type="entry name" value="SAM-dependent_MTases_sf"/>
</dbReference>
<reference evidence="2 3" key="1">
    <citation type="journal article" date="2017" name="Water Res.">
        <title>Comammox in drinking water systems.</title>
        <authorList>
            <person name="Wang Y."/>
            <person name="Ma L."/>
            <person name="Mao Y."/>
            <person name="Jiang X."/>
            <person name="Xia Y."/>
            <person name="Yu K."/>
            <person name="Li B."/>
            <person name="Zhang T."/>
        </authorList>
    </citation>
    <scope>NUCLEOTIDE SEQUENCE [LARGE SCALE GENOMIC DNA]</scope>
    <source>
        <strain evidence="2">SG_bin8</strain>
    </source>
</reference>